<organism evidence="2 3">
    <name type="scientific">Aspergillus ellipticus CBS 707.79</name>
    <dbReference type="NCBI Taxonomy" id="1448320"/>
    <lineage>
        <taxon>Eukaryota</taxon>
        <taxon>Fungi</taxon>
        <taxon>Dikarya</taxon>
        <taxon>Ascomycota</taxon>
        <taxon>Pezizomycotina</taxon>
        <taxon>Eurotiomycetes</taxon>
        <taxon>Eurotiomycetidae</taxon>
        <taxon>Eurotiales</taxon>
        <taxon>Aspergillaceae</taxon>
        <taxon>Aspergillus</taxon>
        <taxon>Aspergillus subgen. Circumdati</taxon>
    </lineage>
</organism>
<proteinExistence type="predicted"/>
<dbReference type="VEuPathDB" id="FungiDB:BO71DRAFT_59211"/>
<feature type="region of interest" description="Disordered" evidence="1">
    <location>
        <begin position="1"/>
        <end position="22"/>
    </location>
</feature>
<keyword evidence="3" id="KW-1185">Reference proteome</keyword>
<dbReference type="EMBL" id="KZ825957">
    <property type="protein sequence ID" value="PYH91079.1"/>
    <property type="molecule type" value="Genomic_DNA"/>
</dbReference>
<evidence type="ECO:0000313" key="3">
    <source>
        <dbReference type="Proteomes" id="UP000247810"/>
    </source>
</evidence>
<reference evidence="2 3" key="1">
    <citation type="submission" date="2018-02" db="EMBL/GenBank/DDBJ databases">
        <title>The genomes of Aspergillus section Nigri reveals drivers in fungal speciation.</title>
        <authorList>
            <consortium name="DOE Joint Genome Institute"/>
            <person name="Vesth T.C."/>
            <person name="Nybo J."/>
            <person name="Theobald S."/>
            <person name="Brandl J."/>
            <person name="Frisvad J.C."/>
            <person name="Nielsen K.F."/>
            <person name="Lyhne E.K."/>
            <person name="Kogle M.E."/>
            <person name="Kuo A."/>
            <person name="Riley R."/>
            <person name="Clum A."/>
            <person name="Nolan M."/>
            <person name="Lipzen A."/>
            <person name="Salamov A."/>
            <person name="Henrissat B."/>
            <person name="Wiebenga A."/>
            <person name="De vries R.P."/>
            <person name="Grigoriev I.V."/>
            <person name="Mortensen U.H."/>
            <person name="Andersen M.R."/>
            <person name="Baker S.E."/>
        </authorList>
    </citation>
    <scope>NUCLEOTIDE SEQUENCE [LARGE SCALE GENOMIC DNA]</scope>
    <source>
        <strain evidence="2 3">CBS 707.79</strain>
    </source>
</reference>
<dbReference type="Proteomes" id="UP000247810">
    <property type="component" value="Unassembled WGS sequence"/>
</dbReference>
<feature type="compositionally biased region" description="Polar residues" evidence="1">
    <location>
        <begin position="106"/>
        <end position="123"/>
    </location>
</feature>
<dbReference type="AlphaFoldDB" id="A0A319D1W5"/>
<sequence length="156" mass="16837">MVLNGIEWTMGPSANNNGQPRWRATEAKDIRRWAHTSSRVGSFFSDESPSHDVAREGTTYVGGVRKPCPRISRTGLEGAGNRRRRRQGGRPKGPADWRGALREPSGSPQNTAGPAESLSSIGSISRPGCRCEGCATRRGSQSRPRICIMAGPALHT</sequence>
<accession>A0A319D1W5</accession>
<protein>
    <submittedName>
        <fullName evidence="2">Uncharacterized protein</fullName>
    </submittedName>
</protein>
<gene>
    <name evidence="2" type="ORF">BO71DRAFT_59211</name>
</gene>
<name>A0A319D1W5_9EURO</name>
<feature type="region of interest" description="Disordered" evidence="1">
    <location>
        <begin position="40"/>
        <end position="143"/>
    </location>
</feature>
<evidence type="ECO:0000313" key="2">
    <source>
        <dbReference type="EMBL" id="PYH91079.1"/>
    </source>
</evidence>
<evidence type="ECO:0000256" key="1">
    <source>
        <dbReference type="SAM" id="MobiDB-lite"/>
    </source>
</evidence>